<evidence type="ECO:0000313" key="2">
    <source>
        <dbReference type="WBParaSite" id="JU765_v2.g16534.t1"/>
    </source>
</evidence>
<dbReference type="Proteomes" id="UP000887576">
    <property type="component" value="Unplaced"/>
</dbReference>
<evidence type="ECO:0000313" key="1">
    <source>
        <dbReference type="Proteomes" id="UP000887576"/>
    </source>
</evidence>
<sequence>MKTGIVKSVSAFILAKKDEKLVQCQKIKDEIKLLSFLNFENPKSNAADSEMDMKSEKMIGFLADEK</sequence>
<accession>A0AC34QIB6</accession>
<name>A0AC34QIB6_9BILA</name>
<reference evidence="2" key="1">
    <citation type="submission" date="2022-11" db="UniProtKB">
        <authorList>
            <consortium name="WormBaseParasite"/>
        </authorList>
    </citation>
    <scope>IDENTIFICATION</scope>
</reference>
<organism evidence="1 2">
    <name type="scientific">Panagrolaimus sp. JU765</name>
    <dbReference type="NCBI Taxonomy" id="591449"/>
    <lineage>
        <taxon>Eukaryota</taxon>
        <taxon>Metazoa</taxon>
        <taxon>Ecdysozoa</taxon>
        <taxon>Nematoda</taxon>
        <taxon>Chromadorea</taxon>
        <taxon>Rhabditida</taxon>
        <taxon>Tylenchina</taxon>
        <taxon>Panagrolaimomorpha</taxon>
        <taxon>Panagrolaimoidea</taxon>
        <taxon>Panagrolaimidae</taxon>
        <taxon>Panagrolaimus</taxon>
    </lineage>
</organism>
<dbReference type="WBParaSite" id="JU765_v2.g16534.t1">
    <property type="protein sequence ID" value="JU765_v2.g16534.t1"/>
    <property type="gene ID" value="JU765_v2.g16534"/>
</dbReference>
<proteinExistence type="predicted"/>
<protein>
    <submittedName>
        <fullName evidence="2">Uncharacterized protein</fullName>
    </submittedName>
</protein>